<dbReference type="EMBL" id="MK552327">
    <property type="protein sequence ID" value="QBJ02602.1"/>
    <property type="molecule type" value="Genomic_DNA"/>
</dbReference>
<evidence type="ECO:0000313" key="2">
    <source>
        <dbReference type="EMBL" id="QBJ02602.1"/>
    </source>
</evidence>
<dbReference type="Proteomes" id="UP000294134">
    <property type="component" value="Segment"/>
</dbReference>
<proteinExistence type="predicted"/>
<accession>A0A481W4N8</accession>
<feature type="region of interest" description="Disordered" evidence="1">
    <location>
        <begin position="318"/>
        <end position="343"/>
    </location>
</feature>
<sequence length="451" mass="50927">MQYDVDETGLVSILTPTGTKAEAKVNGARLVVPTQKRLRDGFTEDLQPYHPLCESISRRGTSPVLQHMQRSVKQHLGFLISFLADALVKVSLNTSIHKDLPPDLSDVLMKLTGVTDKTEELLGKLIQAAHKQNKLITVYLKGPGTFQGQKVNRIAVIRFPILDELDNDAAKDLVLGVKVPTKQRKVISSLLRMIVPHGDNSEEYSAGTVSRVAPFFTAFLQAYHKIATRLNQSINRFAGPLALPLKPIELYPLEWLDEFPNIYNQIPSLNGNDGGTDEVAEETVAPAVQPQQQRQQTVTPQLTGNMPQLANMFAPQQNVVPQQQRPASASAPQNQKPKQSVADMLRGSQPQMPQYQQQPMYQQPQQMMQYPQQQMVNQYGQIIQQPMMAPPNGQVQLPWMQQQQQQMQPQNPYLQVFQQPQQMMQQPQYGQQFQQYQQQPQQFQQYGTNGL</sequence>
<gene>
    <name evidence="2" type="ORF">PSA21_73</name>
</gene>
<keyword evidence="3" id="KW-1185">Reference proteome</keyword>
<evidence type="ECO:0000313" key="3">
    <source>
        <dbReference type="Proteomes" id="UP000294134"/>
    </source>
</evidence>
<organism evidence="2 3">
    <name type="scientific">Pseudomonas phage Psa21</name>
    <dbReference type="NCBI Taxonomy" id="2530023"/>
    <lineage>
        <taxon>Viruses</taxon>
        <taxon>Duplodnaviria</taxon>
        <taxon>Heunggongvirae</taxon>
        <taxon>Uroviricota</taxon>
        <taxon>Caudoviricetes</taxon>
        <taxon>Chimalliviridae</taxon>
        <taxon>Tepukevirus</taxon>
        <taxon>Tepukevirus Psa21</taxon>
    </lineage>
</organism>
<feature type="compositionally biased region" description="Low complexity" evidence="1">
    <location>
        <begin position="318"/>
        <end position="335"/>
    </location>
</feature>
<evidence type="ECO:0000256" key="1">
    <source>
        <dbReference type="SAM" id="MobiDB-lite"/>
    </source>
</evidence>
<protein>
    <submittedName>
        <fullName evidence="2">Uncharacterized protein</fullName>
    </submittedName>
</protein>
<name>A0A481W4N8_9CAUD</name>
<reference evidence="2 3" key="1">
    <citation type="submission" date="2019-02" db="EMBL/GenBank/DDBJ databases">
        <authorList>
            <person name="Frampton R.A."/>
            <person name="Wojtus J.K."/>
            <person name="Fineran P.C."/>
            <person name="Hendrickson H.L."/>
        </authorList>
    </citation>
    <scope>NUCLEOTIDE SEQUENCE [LARGE SCALE GENOMIC DNA]</scope>
</reference>